<reference evidence="6" key="1">
    <citation type="submission" date="2022-11" db="UniProtKB">
        <authorList>
            <consortium name="WormBaseParasite"/>
        </authorList>
    </citation>
    <scope>IDENTIFICATION</scope>
</reference>
<evidence type="ECO:0000313" key="5">
    <source>
        <dbReference type="Proteomes" id="UP000887563"/>
    </source>
</evidence>
<dbReference type="SUPFAM" id="SSF50729">
    <property type="entry name" value="PH domain-like"/>
    <property type="match status" value="1"/>
</dbReference>
<dbReference type="AlphaFoldDB" id="A0A914MMJ0"/>
<protein>
    <submittedName>
        <fullName evidence="6">SH2 domain-containing protein</fullName>
    </submittedName>
</protein>
<keyword evidence="5" id="KW-1185">Reference proteome</keyword>
<dbReference type="InterPro" id="IPR000980">
    <property type="entry name" value="SH2"/>
</dbReference>
<organism evidence="5 6">
    <name type="scientific">Meloidogyne incognita</name>
    <name type="common">Southern root-knot nematode worm</name>
    <name type="synonym">Oxyuris incognita</name>
    <dbReference type="NCBI Taxonomy" id="6306"/>
    <lineage>
        <taxon>Eukaryota</taxon>
        <taxon>Metazoa</taxon>
        <taxon>Ecdysozoa</taxon>
        <taxon>Nematoda</taxon>
        <taxon>Chromadorea</taxon>
        <taxon>Rhabditida</taxon>
        <taxon>Tylenchina</taxon>
        <taxon>Tylenchomorpha</taxon>
        <taxon>Tylenchoidea</taxon>
        <taxon>Meloidogynidae</taxon>
        <taxon>Meloidogyninae</taxon>
        <taxon>Meloidogyne</taxon>
        <taxon>Meloidogyne incognita group</taxon>
    </lineage>
</organism>
<dbReference type="InterPro" id="IPR036860">
    <property type="entry name" value="SH2_dom_sf"/>
</dbReference>
<dbReference type="Pfam" id="PF00640">
    <property type="entry name" value="PID"/>
    <property type="match status" value="1"/>
</dbReference>
<feature type="domain" description="PID" evidence="3">
    <location>
        <begin position="21"/>
        <end position="169"/>
    </location>
</feature>
<evidence type="ECO:0000259" key="3">
    <source>
        <dbReference type="PROSITE" id="PS01179"/>
    </source>
</evidence>
<evidence type="ECO:0000256" key="2">
    <source>
        <dbReference type="PROSITE-ProRule" id="PRU00191"/>
    </source>
</evidence>
<dbReference type="Pfam" id="PF00017">
    <property type="entry name" value="SH2"/>
    <property type="match status" value="1"/>
</dbReference>
<dbReference type="InterPro" id="IPR051853">
    <property type="entry name" value="SH2-Ras-GEF_adapter"/>
</dbReference>
<dbReference type="InterPro" id="IPR006020">
    <property type="entry name" value="PTB/PI_dom"/>
</dbReference>
<evidence type="ECO:0000313" key="6">
    <source>
        <dbReference type="WBParaSite" id="Minc3s01761g26111"/>
    </source>
</evidence>
<dbReference type="PROSITE" id="PS50001">
    <property type="entry name" value="SH2"/>
    <property type="match status" value="1"/>
</dbReference>
<evidence type="ECO:0000256" key="1">
    <source>
        <dbReference type="ARBA" id="ARBA00022999"/>
    </source>
</evidence>
<name>A0A914MMJ0_MELIC</name>
<dbReference type="PANTHER" id="PTHR14247">
    <property type="entry name" value="BREAST CANCER ANTI-ESTROGEN RESISTANCE PROTEIN 3 HOMOLOG-LIKE PROTEIN"/>
    <property type="match status" value="1"/>
</dbReference>
<keyword evidence="1 2" id="KW-0727">SH2 domain</keyword>
<dbReference type="SMART" id="SM00252">
    <property type="entry name" value="SH2"/>
    <property type="match status" value="1"/>
</dbReference>
<proteinExistence type="predicted"/>
<dbReference type="SMART" id="SM00462">
    <property type="entry name" value="PTB"/>
    <property type="match status" value="1"/>
</dbReference>
<feature type="domain" description="SH2" evidence="4">
    <location>
        <begin position="305"/>
        <end position="398"/>
    </location>
</feature>
<dbReference type="InterPro" id="IPR011993">
    <property type="entry name" value="PH-like_dom_sf"/>
</dbReference>
<dbReference type="SUPFAM" id="SSF55550">
    <property type="entry name" value="SH2 domain"/>
    <property type="match status" value="1"/>
</dbReference>
<dbReference type="WBParaSite" id="Minc3s01761g26111">
    <property type="protein sequence ID" value="Minc3s01761g26111"/>
    <property type="gene ID" value="Minc3s01761g26111"/>
</dbReference>
<dbReference type="PANTHER" id="PTHR14247:SF11">
    <property type="entry name" value="SH2 DOMAIN-CONTAINING PROTEIN 3A"/>
    <property type="match status" value="1"/>
</dbReference>
<dbReference type="Proteomes" id="UP000887563">
    <property type="component" value="Unplaced"/>
</dbReference>
<evidence type="ECO:0000259" key="4">
    <source>
        <dbReference type="PROSITE" id="PS50001"/>
    </source>
</evidence>
<dbReference type="Gene3D" id="2.30.29.30">
    <property type="entry name" value="Pleckstrin-homology domain (PH domain)/Phosphotyrosine-binding domain (PTB)"/>
    <property type="match status" value="1"/>
</dbReference>
<accession>A0A914MMJ0</accession>
<sequence length="401" mass="45777">MLDSQNLEETIKQLQSSGILFCVEFVGSVIVEKSINSLSGDKQTQFARACMKFVINNVVSSIKIVEDDNLDFAKYLNLQVQSFKNDVELNISSSAFIIIDTTNMRPLHRFNIQDISLFSPGFEEFSTFFCFFAKDQKIGDQPPLRRCFVFNAQEELEDVRDAIYFAFKLNEHNKKNFVNNGNDCLNNSRKSSNDSEIINECPVREDDSKTPIPCQTPPTPICNEQKFFDTNYLNANSEDNTIINLKLAPELPPRKSRHSLSTDVSGLIKVSKRGRSESNFADGSSLRLSMDRLQELTTDLSKQKWFHGLLTREESDCLLCENGQFFVRNSPSNPNRFVLVGMHNGKVVHIRLLNNEGKLQTTAGEFKNIVDFINYFYHSQLPVIVDEKSSPILLHFPINRR</sequence>
<dbReference type="Gene3D" id="3.30.505.10">
    <property type="entry name" value="SH2 domain"/>
    <property type="match status" value="1"/>
</dbReference>
<dbReference type="PROSITE" id="PS01179">
    <property type="entry name" value="PID"/>
    <property type="match status" value="1"/>
</dbReference>